<gene>
    <name evidence="1" type="ORF">IPJ38_17060</name>
</gene>
<reference evidence="1 2" key="1">
    <citation type="submission" date="2020-10" db="EMBL/GenBank/DDBJ databases">
        <title>Connecting structure to function with the recovery of over 1000 high-quality activated sludge metagenome-assembled genomes encoding full-length rRNA genes using long-read sequencing.</title>
        <authorList>
            <person name="Singleton C.M."/>
            <person name="Petriglieri F."/>
            <person name="Kristensen J.M."/>
            <person name="Kirkegaard R.H."/>
            <person name="Michaelsen T.Y."/>
            <person name="Andersen M.H."/>
            <person name="Karst S.M."/>
            <person name="Dueholm M.S."/>
            <person name="Nielsen P.H."/>
            <person name="Albertsen M."/>
        </authorList>
    </citation>
    <scope>NUCLEOTIDE SEQUENCE [LARGE SCALE GENOMIC DNA]</scope>
    <source>
        <strain evidence="1">EsbW_18-Q3-R4-48_BATAC.463</strain>
    </source>
</reference>
<comment type="caution">
    <text evidence="1">The sequence shown here is derived from an EMBL/GenBank/DDBJ whole genome shotgun (WGS) entry which is preliminary data.</text>
</comment>
<organism evidence="1 2">
    <name type="scientific">Candidatus Dechloromonas phosphorivorans</name>
    <dbReference type="NCBI Taxonomy" id="2899244"/>
    <lineage>
        <taxon>Bacteria</taxon>
        <taxon>Pseudomonadati</taxon>
        <taxon>Pseudomonadota</taxon>
        <taxon>Betaproteobacteria</taxon>
        <taxon>Rhodocyclales</taxon>
        <taxon>Azonexaceae</taxon>
        <taxon>Dechloromonas</taxon>
    </lineage>
</organism>
<protein>
    <submittedName>
        <fullName evidence="1">Uncharacterized protein</fullName>
    </submittedName>
</protein>
<accession>A0A935N289</accession>
<name>A0A935N289_9RHOO</name>
<sequence>MAGGHCLIQLAAVFTHNARRTGDLALRYGGVEFRGLPG</sequence>
<evidence type="ECO:0000313" key="1">
    <source>
        <dbReference type="EMBL" id="MBK7416540.1"/>
    </source>
</evidence>
<dbReference type="Proteomes" id="UP000739411">
    <property type="component" value="Unassembled WGS sequence"/>
</dbReference>
<evidence type="ECO:0000313" key="2">
    <source>
        <dbReference type="Proteomes" id="UP000739411"/>
    </source>
</evidence>
<proteinExistence type="predicted"/>
<dbReference type="EMBL" id="JADJMS010000046">
    <property type="protein sequence ID" value="MBK7416540.1"/>
    <property type="molecule type" value="Genomic_DNA"/>
</dbReference>
<dbReference type="AlphaFoldDB" id="A0A935N289"/>